<evidence type="ECO:0000313" key="1">
    <source>
        <dbReference type="EMBL" id="GAA5800958.1"/>
    </source>
</evidence>
<protein>
    <submittedName>
        <fullName evidence="1">Uncharacterized protein</fullName>
    </submittedName>
</protein>
<name>A0ABP9Y2D5_9FUNG</name>
<gene>
    <name evidence="1" type="ORF">HPULCUR_006398</name>
</gene>
<accession>A0ABP9Y2D5</accession>
<reference evidence="1 2" key="1">
    <citation type="submission" date="2024-04" db="EMBL/GenBank/DDBJ databases">
        <title>genome sequences of Mucor flavus KT1a and Helicostylum pulchrum KT1b strains isolation_sourced from the surface of a dry-aged beef.</title>
        <authorList>
            <person name="Toyotome T."/>
            <person name="Hosono M."/>
            <person name="Torimaru M."/>
            <person name="Fukuda K."/>
            <person name="Mikami N."/>
        </authorList>
    </citation>
    <scope>NUCLEOTIDE SEQUENCE [LARGE SCALE GENOMIC DNA]</scope>
    <source>
        <strain evidence="1 2">KT1b</strain>
    </source>
</reference>
<evidence type="ECO:0000313" key="2">
    <source>
        <dbReference type="Proteomes" id="UP001476247"/>
    </source>
</evidence>
<sequence length="193" mass="22055">MVDGRNSQEETMRGIKKRTFYLVYQAPEQSNRNHDYSKICKFDITDAEVEKARFILYFAVYLSQRYLKPTLNEGNGKISSFASDTHKIIMNTVEQNAGRQDSFTIVSTATPAHSFSTLDNVSHALTRARYGLFVIGNPERDNVNGRGKVFANYMKTRGLFATHMKSSCFEHGDTFTVEKWQDFDNMRNGGCFV</sequence>
<proteinExistence type="predicted"/>
<dbReference type="Gene3D" id="3.40.50.300">
    <property type="entry name" value="P-loop containing nucleotide triphosphate hydrolases"/>
    <property type="match status" value="1"/>
</dbReference>
<dbReference type="Proteomes" id="UP001476247">
    <property type="component" value="Unassembled WGS sequence"/>
</dbReference>
<dbReference type="EMBL" id="BAABUJ010000017">
    <property type="protein sequence ID" value="GAA5800958.1"/>
    <property type="molecule type" value="Genomic_DNA"/>
</dbReference>
<organism evidence="1 2">
    <name type="scientific">Helicostylum pulchrum</name>
    <dbReference type="NCBI Taxonomy" id="562976"/>
    <lineage>
        <taxon>Eukaryota</taxon>
        <taxon>Fungi</taxon>
        <taxon>Fungi incertae sedis</taxon>
        <taxon>Mucoromycota</taxon>
        <taxon>Mucoromycotina</taxon>
        <taxon>Mucoromycetes</taxon>
        <taxon>Mucorales</taxon>
        <taxon>Mucorineae</taxon>
        <taxon>Mucoraceae</taxon>
        <taxon>Helicostylum</taxon>
    </lineage>
</organism>
<dbReference type="InterPro" id="IPR027417">
    <property type="entry name" value="P-loop_NTPase"/>
</dbReference>
<keyword evidence="2" id="KW-1185">Reference proteome</keyword>
<comment type="caution">
    <text evidence="1">The sequence shown here is derived from an EMBL/GenBank/DDBJ whole genome shotgun (WGS) entry which is preliminary data.</text>
</comment>